<evidence type="ECO:0008006" key="5">
    <source>
        <dbReference type="Google" id="ProtNLM"/>
    </source>
</evidence>
<protein>
    <recommendedName>
        <fullName evidence="5">SH3b domain-containing protein</fullName>
    </recommendedName>
</protein>
<accession>A0ABP3KFA4</accession>
<dbReference type="RefSeq" id="WP_344093746.1">
    <property type="nucleotide sequence ID" value="NZ_BAAAHB010000059.1"/>
</dbReference>
<evidence type="ECO:0000313" key="3">
    <source>
        <dbReference type="EMBL" id="GAA0478496.1"/>
    </source>
</evidence>
<evidence type="ECO:0000313" key="4">
    <source>
        <dbReference type="Proteomes" id="UP001499895"/>
    </source>
</evidence>
<evidence type="ECO:0000256" key="2">
    <source>
        <dbReference type="SAM" id="SignalP"/>
    </source>
</evidence>
<organism evidence="3 4">
    <name type="scientific">Streptomyces stramineus</name>
    <dbReference type="NCBI Taxonomy" id="173861"/>
    <lineage>
        <taxon>Bacteria</taxon>
        <taxon>Bacillati</taxon>
        <taxon>Actinomycetota</taxon>
        <taxon>Actinomycetes</taxon>
        <taxon>Kitasatosporales</taxon>
        <taxon>Streptomycetaceae</taxon>
        <taxon>Streptomyces</taxon>
    </lineage>
</organism>
<dbReference type="Gene3D" id="2.30.30.40">
    <property type="entry name" value="SH3 Domains"/>
    <property type="match status" value="1"/>
</dbReference>
<proteinExistence type="predicted"/>
<feature type="signal peptide" evidence="2">
    <location>
        <begin position="1"/>
        <end position="29"/>
    </location>
</feature>
<feature type="region of interest" description="Disordered" evidence="1">
    <location>
        <begin position="28"/>
        <end position="59"/>
    </location>
</feature>
<feature type="chain" id="PRO_5047475924" description="SH3b domain-containing protein" evidence="2">
    <location>
        <begin position="30"/>
        <end position="129"/>
    </location>
</feature>
<dbReference type="EMBL" id="BAAAHB010000059">
    <property type="protein sequence ID" value="GAA0478496.1"/>
    <property type="molecule type" value="Genomic_DNA"/>
</dbReference>
<dbReference type="Proteomes" id="UP001499895">
    <property type="component" value="Unassembled WGS sequence"/>
</dbReference>
<sequence length="129" mass="13377">MAQSFAARSAAVSIALLTGGILAAGPAQAAPPPPVQPFGTVLSPSGVNERAYPSTDSSVRGTLARGTKVGLRCKVHAQTIGKSSVWYLMRSRGTWVSSQYITNSGQVPLCKDLHRSVLDDGPLARAAMG</sequence>
<name>A0ABP3KFA4_9ACTN</name>
<keyword evidence="2" id="KW-0732">Signal</keyword>
<reference evidence="4" key="1">
    <citation type="journal article" date="2019" name="Int. J. Syst. Evol. Microbiol.">
        <title>The Global Catalogue of Microorganisms (GCM) 10K type strain sequencing project: providing services to taxonomists for standard genome sequencing and annotation.</title>
        <authorList>
            <consortium name="The Broad Institute Genomics Platform"/>
            <consortium name="The Broad Institute Genome Sequencing Center for Infectious Disease"/>
            <person name="Wu L."/>
            <person name="Ma J."/>
        </authorList>
    </citation>
    <scope>NUCLEOTIDE SEQUENCE [LARGE SCALE GENOMIC DNA]</scope>
    <source>
        <strain evidence="4">JCM 10649</strain>
    </source>
</reference>
<gene>
    <name evidence="3" type="ORF">GCM10009544_45490</name>
</gene>
<evidence type="ECO:0000256" key="1">
    <source>
        <dbReference type="SAM" id="MobiDB-lite"/>
    </source>
</evidence>
<keyword evidence="4" id="KW-1185">Reference proteome</keyword>
<comment type="caution">
    <text evidence="3">The sequence shown here is derived from an EMBL/GenBank/DDBJ whole genome shotgun (WGS) entry which is preliminary data.</text>
</comment>